<dbReference type="GO" id="GO:0043992">
    <property type="term" value="F:histone H3K9 acetyltransferase activity"/>
    <property type="evidence" value="ECO:0007669"/>
    <property type="project" value="EnsemblFungi"/>
</dbReference>
<dbReference type="GO" id="GO:2001032">
    <property type="term" value="P:regulation of double-strand break repair via nonhomologous end joining"/>
    <property type="evidence" value="ECO:0007669"/>
    <property type="project" value="EnsemblFungi"/>
</dbReference>
<dbReference type="OMA" id="FLEHLIV"/>
<evidence type="ECO:0000256" key="6">
    <source>
        <dbReference type="ARBA" id="ARBA00023015"/>
    </source>
</evidence>
<evidence type="ECO:0000256" key="3">
    <source>
        <dbReference type="ARBA" id="ARBA00022679"/>
    </source>
</evidence>
<dbReference type="RefSeq" id="XP_003648374.1">
    <property type="nucleotide sequence ID" value="XM_003648326.1"/>
</dbReference>
<evidence type="ECO:0000256" key="5">
    <source>
        <dbReference type="ARBA" id="ARBA00022990"/>
    </source>
</evidence>
<dbReference type="Pfam" id="PF08214">
    <property type="entry name" value="HAT_KAT11"/>
    <property type="match status" value="1"/>
</dbReference>
<keyword evidence="12" id="KW-1185">Reference proteome</keyword>
<dbReference type="GO" id="GO:0032931">
    <property type="term" value="F:histone H3K56 acetyltransferase activity"/>
    <property type="evidence" value="ECO:0007669"/>
    <property type="project" value="EnsemblFungi"/>
</dbReference>
<comment type="subcellular location">
    <subcellularLocation>
        <location evidence="1">Nucleus</location>
    </subcellularLocation>
</comment>
<dbReference type="InterPro" id="IPR051236">
    <property type="entry name" value="HAT_RTT109-like"/>
</dbReference>
<dbReference type="GO" id="GO:0010526">
    <property type="term" value="P:transposable element silencing"/>
    <property type="evidence" value="ECO:0007669"/>
    <property type="project" value="EnsemblFungi"/>
</dbReference>
<evidence type="ECO:0000256" key="9">
    <source>
        <dbReference type="ARBA" id="ARBA00048940"/>
    </source>
</evidence>
<dbReference type="InterPro" id="IPR013178">
    <property type="entry name" value="Histone_AcTrfase_Rtt109/CBP"/>
</dbReference>
<dbReference type="GO" id="GO:0043994">
    <property type="term" value="F:histone H3K23 acetyltransferase activity"/>
    <property type="evidence" value="ECO:0007669"/>
    <property type="project" value="EnsemblFungi"/>
</dbReference>
<dbReference type="GO" id="GO:0044017">
    <property type="term" value="F:histone H3K27 acetyltransferase activity"/>
    <property type="evidence" value="ECO:0007669"/>
    <property type="project" value="EnsemblFungi"/>
</dbReference>
<organism evidence="11 12">
    <name type="scientific">Eremothecium cymbalariae (strain CBS 270.75 / DBVPG 7215 / KCTC 17166 / NRRL Y-17582)</name>
    <name type="common">Yeast</name>
    <dbReference type="NCBI Taxonomy" id="931890"/>
    <lineage>
        <taxon>Eukaryota</taxon>
        <taxon>Fungi</taxon>
        <taxon>Dikarya</taxon>
        <taxon>Ascomycota</taxon>
        <taxon>Saccharomycotina</taxon>
        <taxon>Saccharomycetes</taxon>
        <taxon>Saccharomycetales</taxon>
        <taxon>Saccharomycetaceae</taxon>
        <taxon>Eremothecium</taxon>
    </lineage>
</organism>
<dbReference type="SMART" id="SM01250">
    <property type="entry name" value="KAT11"/>
    <property type="match status" value="1"/>
</dbReference>
<keyword evidence="8" id="KW-0539">Nucleus</keyword>
<sequence length="458" mass="52324">MTLRERLAAVLPEGEQFNVVQLQSIPAECLPLTSLQNTDKTASVETKTVNTQHFFTLSHNEKVFYALELIIYIVIDEKNGTAERIVFISKADTNGYCDAKVSIGQVTQSILDYILAIDPKYYLKRVKKMHPDLGGYSDLITPTTTTKRALQILSERCKNGQYNKSYIKEEDLFLSINCQLPIKTKIALFTRPEPQYLFPDSSKNPKKHILSGDQLLKWWLSIIDTLIVRHFSTADTKATVQIPGEDKSIIKHYFRNTSFKNWEVGNIMSNNPNDLAINKIPIYPDDPKGRFLEELQEDAPKRLEKMKILSFWVELQARQEFRLGVVVSVIGVFGSYISPYSIKNPSSEDTVIPRSLKIYNSIKHYITAEDYSTVRGASEAHRNIRDFLKLYYLPQIICIEGSSQENPHLITASPNNPNSNNPTKTTKNTIRVKPNHPEKRVPVINNLNNLLVRKKPRI</sequence>
<dbReference type="PIRSF" id="PIRSF027124">
    <property type="entry name" value="Histone_acetylase_Rtt109"/>
    <property type="match status" value="1"/>
</dbReference>
<dbReference type="GO" id="GO:0006335">
    <property type="term" value="P:DNA replication-dependent chromatin assembly"/>
    <property type="evidence" value="ECO:0007669"/>
    <property type="project" value="EnsemblFungi"/>
</dbReference>
<dbReference type="PANTHER" id="PTHR31571:SF2">
    <property type="entry name" value="HISTONE ACETYLTRANSFERASE RTT109"/>
    <property type="match status" value="1"/>
</dbReference>
<evidence type="ECO:0000256" key="2">
    <source>
        <dbReference type="ARBA" id="ARBA00013184"/>
    </source>
</evidence>
<evidence type="ECO:0000256" key="7">
    <source>
        <dbReference type="ARBA" id="ARBA00023163"/>
    </source>
</evidence>
<dbReference type="HOGENOM" id="CLU_050421_0_0_1"/>
<dbReference type="GO" id="GO:0006357">
    <property type="term" value="P:regulation of transcription by RNA polymerase II"/>
    <property type="evidence" value="ECO:0007669"/>
    <property type="project" value="EnsemblFungi"/>
</dbReference>
<keyword evidence="6" id="KW-0805">Transcription regulation</keyword>
<dbReference type="AlphaFoldDB" id="G8JXI3"/>
<dbReference type="GO" id="GO:0036408">
    <property type="term" value="F:histone H3K14 acetyltransferase activity"/>
    <property type="evidence" value="ECO:0007669"/>
    <property type="project" value="EnsemblFungi"/>
</dbReference>
<name>G8JXI3_ERECY</name>
<protein>
    <recommendedName>
        <fullName evidence="2">histone acetyltransferase</fullName>
        <ecNumber evidence="2">2.3.1.48</ecNumber>
    </recommendedName>
</protein>
<dbReference type="OrthoDB" id="3361892at2759"/>
<comment type="catalytic activity">
    <reaction evidence="9">
        <text>L-lysyl-[histone] + acetyl-CoA = N(6)-acetyl-L-lysyl-[histone] + CoA + H(+)</text>
        <dbReference type="Rhea" id="RHEA:21992"/>
        <dbReference type="Rhea" id="RHEA-COMP:9845"/>
        <dbReference type="Rhea" id="RHEA-COMP:11338"/>
        <dbReference type="ChEBI" id="CHEBI:15378"/>
        <dbReference type="ChEBI" id="CHEBI:29969"/>
        <dbReference type="ChEBI" id="CHEBI:57287"/>
        <dbReference type="ChEBI" id="CHEBI:57288"/>
        <dbReference type="ChEBI" id="CHEBI:61930"/>
        <dbReference type="EC" id="2.3.1.48"/>
    </reaction>
    <physiologicalReaction direction="left-to-right" evidence="9">
        <dbReference type="Rhea" id="RHEA:21993"/>
    </physiologicalReaction>
</comment>
<dbReference type="GeneID" id="11469954"/>
<dbReference type="Proteomes" id="UP000006790">
    <property type="component" value="Chromosome 8"/>
</dbReference>
<dbReference type="eggNOG" id="KOG4534">
    <property type="taxonomic scope" value="Eukaryota"/>
</dbReference>
<dbReference type="InterPro" id="IPR016849">
    <property type="entry name" value="Rtt109"/>
</dbReference>
<dbReference type="FunCoup" id="G8JXI3">
    <property type="interactions" value="40"/>
</dbReference>
<evidence type="ECO:0000256" key="1">
    <source>
        <dbReference type="ARBA" id="ARBA00004123"/>
    </source>
</evidence>
<dbReference type="PROSITE" id="PS51728">
    <property type="entry name" value="RTT109_HAT"/>
    <property type="match status" value="1"/>
</dbReference>
<dbReference type="STRING" id="931890.G8JXI3"/>
<evidence type="ECO:0000313" key="11">
    <source>
        <dbReference type="EMBL" id="AET41557.1"/>
    </source>
</evidence>
<proteinExistence type="predicted"/>
<feature type="compositionally biased region" description="Low complexity" evidence="10">
    <location>
        <begin position="413"/>
        <end position="429"/>
    </location>
</feature>
<keyword evidence="7" id="KW-0804">Transcription</keyword>
<evidence type="ECO:0000256" key="4">
    <source>
        <dbReference type="ARBA" id="ARBA00022763"/>
    </source>
</evidence>
<feature type="region of interest" description="Disordered" evidence="10">
    <location>
        <begin position="408"/>
        <end position="430"/>
    </location>
</feature>
<gene>
    <name evidence="11" type="ordered locus">Ecym_8275</name>
</gene>
<evidence type="ECO:0000256" key="8">
    <source>
        <dbReference type="ARBA" id="ARBA00023242"/>
    </source>
</evidence>
<dbReference type="InParanoid" id="G8JXI3"/>
<dbReference type="GO" id="GO:1990414">
    <property type="term" value="P:replication-born double-strand break repair via sister chromatid exchange"/>
    <property type="evidence" value="ECO:0007669"/>
    <property type="project" value="EnsemblFungi"/>
</dbReference>
<dbReference type="EMBL" id="CP002504">
    <property type="protein sequence ID" value="AET41557.1"/>
    <property type="molecule type" value="Genomic_DNA"/>
</dbReference>
<dbReference type="EC" id="2.3.1.48" evidence="2"/>
<keyword evidence="3" id="KW-0808">Transferase</keyword>
<evidence type="ECO:0000313" key="12">
    <source>
        <dbReference type="Proteomes" id="UP000006790"/>
    </source>
</evidence>
<dbReference type="GO" id="GO:0005634">
    <property type="term" value="C:nucleus"/>
    <property type="evidence" value="ECO:0007669"/>
    <property type="project" value="UniProtKB-SubCell"/>
</dbReference>
<evidence type="ECO:0000256" key="10">
    <source>
        <dbReference type="SAM" id="MobiDB-lite"/>
    </source>
</evidence>
<accession>G8JXI3</accession>
<keyword evidence="4" id="KW-0227">DNA damage</keyword>
<dbReference type="GO" id="GO:0070775">
    <property type="term" value="C:H3 histone acetyltransferase complex"/>
    <property type="evidence" value="ECO:0007669"/>
    <property type="project" value="EnsemblFungi"/>
</dbReference>
<dbReference type="PANTHER" id="PTHR31571">
    <property type="entry name" value="ALTERED INHERITANCE OF MITOCHONDRIA PROTEIN 6"/>
    <property type="match status" value="1"/>
</dbReference>
<dbReference type="KEGG" id="erc:Ecym_8275"/>
<dbReference type="GO" id="GO:0043007">
    <property type="term" value="P:maintenance of rDNA"/>
    <property type="evidence" value="ECO:0007669"/>
    <property type="project" value="EnsemblFungi"/>
</dbReference>
<reference evidence="12" key="1">
    <citation type="journal article" date="2012" name="G3 (Bethesda)">
        <title>Pichia sorbitophila, an interspecies yeast hybrid reveals early steps of genome resolution following polyploidization.</title>
        <authorList>
            <person name="Leh Louis V."/>
            <person name="Despons L."/>
            <person name="Friedrich A."/>
            <person name="Martin T."/>
            <person name="Durrens P."/>
            <person name="Casaregola S."/>
            <person name="Neuveglise C."/>
            <person name="Fairhead C."/>
            <person name="Marck C."/>
            <person name="Cruz J.A."/>
            <person name="Straub M.L."/>
            <person name="Kugler V."/>
            <person name="Sacerdot C."/>
            <person name="Uzunov Z."/>
            <person name="Thierry A."/>
            <person name="Weiss S."/>
            <person name="Bleykasten C."/>
            <person name="De Montigny J."/>
            <person name="Jacques N."/>
            <person name="Jung P."/>
            <person name="Lemaire M."/>
            <person name="Mallet S."/>
            <person name="Morel G."/>
            <person name="Richard G.F."/>
            <person name="Sarkar A."/>
            <person name="Savel G."/>
            <person name="Schacherer J."/>
            <person name="Seret M.L."/>
            <person name="Talla E."/>
            <person name="Samson G."/>
            <person name="Jubin C."/>
            <person name="Poulain J."/>
            <person name="Vacherie B."/>
            <person name="Barbe V."/>
            <person name="Pelletier E."/>
            <person name="Sherman D.J."/>
            <person name="Westhof E."/>
            <person name="Weissenbach J."/>
            <person name="Baret P.V."/>
            <person name="Wincker P."/>
            <person name="Gaillardin C."/>
            <person name="Dujon B."/>
            <person name="Souciet J.L."/>
        </authorList>
    </citation>
    <scope>NUCLEOTIDE SEQUENCE [LARGE SCALE GENOMIC DNA]</scope>
    <source>
        <strain evidence="12">CBS 270.75 / DBVPG 7215 / KCTC 17166 / NRRL Y-17582</strain>
    </source>
</reference>
<keyword evidence="5" id="KW-0007">Acetylation</keyword>